<reference evidence="3" key="1">
    <citation type="journal article" date="2019" name="Nat. Commun.">
        <title>The genome of broomcorn millet.</title>
        <authorList>
            <person name="Zou C."/>
            <person name="Miki D."/>
            <person name="Li D."/>
            <person name="Tang Q."/>
            <person name="Xiao L."/>
            <person name="Rajput S."/>
            <person name="Deng P."/>
            <person name="Jia W."/>
            <person name="Huang R."/>
            <person name="Zhang M."/>
            <person name="Sun Y."/>
            <person name="Hu J."/>
            <person name="Fu X."/>
            <person name="Schnable P.S."/>
            <person name="Li F."/>
            <person name="Zhang H."/>
            <person name="Feng B."/>
            <person name="Zhu X."/>
            <person name="Liu R."/>
            <person name="Schnable J.C."/>
            <person name="Zhu J.-K."/>
            <person name="Zhang H."/>
        </authorList>
    </citation>
    <scope>NUCLEOTIDE SEQUENCE [LARGE SCALE GENOMIC DNA]</scope>
</reference>
<feature type="signal peptide" evidence="1">
    <location>
        <begin position="1"/>
        <end position="25"/>
    </location>
</feature>
<proteinExistence type="predicted"/>
<dbReference type="Proteomes" id="UP000275267">
    <property type="component" value="Unassembled WGS sequence"/>
</dbReference>
<dbReference type="OrthoDB" id="687730at2759"/>
<evidence type="ECO:0000313" key="2">
    <source>
        <dbReference type="EMBL" id="RLM69606.1"/>
    </source>
</evidence>
<dbReference type="PANTHER" id="PTHR10579:SF102">
    <property type="entry name" value="EXPRESSED PROTEIN"/>
    <property type="match status" value="1"/>
</dbReference>
<gene>
    <name evidence="2" type="ORF">C2845_PM17G04430</name>
</gene>
<accession>A0A3L6Q3M1</accession>
<comment type="caution">
    <text evidence="2">The sequence shown here is derived from an EMBL/GenBank/DDBJ whole genome shotgun (WGS) entry which is preliminary data.</text>
</comment>
<evidence type="ECO:0000256" key="1">
    <source>
        <dbReference type="SAM" id="SignalP"/>
    </source>
</evidence>
<protein>
    <submittedName>
        <fullName evidence="2">Uncharacterized protein</fullName>
    </submittedName>
</protein>
<dbReference type="AlphaFoldDB" id="A0A3L6Q3M1"/>
<feature type="chain" id="PRO_5018104818" evidence="1">
    <location>
        <begin position="26"/>
        <end position="149"/>
    </location>
</feature>
<dbReference type="STRING" id="4540.A0A3L6Q3M1"/>
<evidence type="ECO:0000313" key="3">
    <source>
        <dbReference type="Proteomes" id="UP000275267"/>
    </source>
</evidence>
<dbReference type="PANTHER" id="PTHR10579">
    <property type="entry name" value="CALCIUM-ACTIVATED CHLORIDE CHANNEL REGULATOR"/>
    <property type="match status" value="1"/>
</dbReference>
<dbReference type="InterPro" id="IPR051266">
    <property type="entry name" value="CLCR"/>
</dbReference>
<keyword evidence="3" id="KW-1185">Reference proteome</keyword>
<sequence>MGAPAALLACLFFTLLLSEAATAGAETVKLTTTPIFPQIPRGQTSKDFQVLVRVEAPPAAGHRGRVPVDLTVVLNVGGGTASLDSVKKAVLFIITQLRDDDRLAVLGPSGNRLFGEAFLTSVMPGSMPETRWTSCSPVPVMAMLSKPLA</sequence>
<keyword evidence="1" id="KW-0732">Signal</keyword>
<organism evidence="2 3">
    <name type="scientific">Panicum miliaceum</name>
    <name type="common">Proso millet</name>
    <name type="synonym">Broomcorn millet</name>
    <dbReference type="NCBI Taxonomy" id="4540"/>
    <lineage>
        <taxon>Eukaryota</taxon>
        <taxon>Viridiplantae</taxon>
        <taxon>Streptophyta</taxon>
        <taxon>Embryophyta</taxon>
        <taxon>Tracheophyta</taxon>
        <taxon>Spermatophyta</taxon>
        <taxon>Magnoliopsida</taxon>
        <taxon>Liliopsida</taxon>
        <taxon>Poales</taxon>
        <taxon>Poaceae</taxon>
        <taxon>PACMAD clade</taxon>
        <taxon>Panicoideae</taxon>
        <taxon>Panicodae</taxon>
        <taxon>Paniceae</taxon>
        <taxon>Panicinae</taxon>
        <taxon>Panicum</taxon>
        <taxon>Panicum sect. Panicum</taxon>
    </lineage>
</organism>
<dbReference type="EMBL" id="PQIB02000014">
    <property type="protein sequence ID" value="RLM69606.1"/>
    <property type="molecule type" value="Genomic_DNA"/>
</dbReference>
<name>A0A3L6Q3M1_PANMI</name>